<sequence>MAAVTAVLALAAGFRELTAATDGEPSSPAHAATAPAPAVPPTRGTSPSASPSPAPRPSPAAAGATGAGSAEPTASAADGPAAGAAPLAWTADDHVWQGACGHTYLVGRGPAAVPPPPTQSDAASWASALGARHGGETLVRVTVQGTGGQSVVLESMEVRVVQRRTPEAMPAYRMSSGCGGSLTPRLFEVDLDRARPVARSVPGNDAGVVVPAVSFPYTVSSSDPEALLVSGRSVACDCDWFLDVRWRAGDRSGTVRIDDGGRPFRTSGVRGALLDYDYTGQRWTPDPGGDATAGSTDSAESAGPTGIAETTGSAAEPGAGGGTARSGDLP</sequence>
<evidence type="ECO:0000256" key="2">
    <source>
        <dbReference type="SAM" id="SignalP"/>
    </source>
</evidence>
<evidence type="ECO:0000313" key="4">
    <source>
        <dbReference type="Proteomes" id="UP000516230"/>
    </source>
</evidence>
<gene>
    <name evidence="3" type="ORF">IAG43_02135</name>
</gene>
<evidence type="ECO:0000313" key="3">
    <source>
        <dbReference type="EMBL" id="QNP67745.1"/>
    </source>
</evidence>
<feature type="region of interest" description="Disordered" evidence="1">
    <location>
        <begin position="278"/>
        <end position="330"/>
    </location>
</feature>
<feature type="signal peptide" evidence="2">
    <location>
        <begin position="1"/>
        <end position="19"/>
    </location>
</feature>
<organism evidence="3 4">
    <name type="scientific">Streptomyces genisteinicus</name>
    <dbReference type="NCBI Taxonomy" id="2768068"/>
    <lineage>
        <taxon>Bacteria</taxon>
        <taxon>Bacillati</taxon>
        <taxon>Actinomycetota</taxon>
        <taxon>Actinomycetes</taxon>
        <taxon>Kitasatosporales</taxon>
        <taxon>Streptomycetaceae</taxon>
        <taxon>Streptomyces</taxon>
    </lineage>
</organism>
<keyword evidence="4" id="KW-1185">Reference proteome</keyword>
<feature type="region of interest" description="Disordered" evidence="1">
    <location>
        <begin position="20"/>
        <end position="81"/>
    </location>
</feature>
<proteinExistence type="predicted"/>
<evidence type="ECO:0008006" key="5">
    <source>
        <dbReference type="Google" id="ProtNLM"/>
    </source>
</evidence>
<dbReference type="EMBL" id="CP060825">
    <property type="protein sequence ID" value="QNP67745.1"/>
    <property type="molecule type" value="Genomic_DNA"/>
</dbReference>
<name>A0A7H0I4M9_9ACTN</name>
<dbReference type="AlphaFoldDB" id="A0A7H0I4M9"/>
<evidence type="ECO:0000256" key="1">
    <source>
        <dbReference type="SAM" id="MobiDB-lite"/>
    </source>
</evidence>
<feature type="chain" id="PRO_5039539575" description="Transcriptional regulator" evidence="2">
    <location>
        <begin position="20"/>
        <end position="330"/>
    </location>
</feature>
<accession>A0A7H0I4M9</accession>
<dbReference type="Proteomes" id="UP000516230">
    <property type="component" value="Chromosome"/>
</dbReference>
<feature type="compositionally biased region" description="Low complexity" evidence="1">
    <location>
        <begin position="25"/>
        <end position="49"/>
    </location>
</feature>
<feature type="compositionally biased region" description="Low complexity" evidence="1">
    <location>
        <begin position="59"/>
        <end position="81"/>
    </location>
</feature>
<dbReference type="KEGG" id="sgj:IAG43_02135"/>
<keyword evidence="2" id="KW-0732">Signal</keyword>
<protein>
    <recommendedName>
        <fullName evidence="5">Transcriptional regulator</fullName>
    </recommendedName>
</protein>
<dbReference type="RefSeq" id="WP_187744788.1">
    <property type="nucleotide sequence ID" value="NZ_CP060825.1"/>
</dbReference>
<reference evidence="3 4" key="1">
    <citation type="submission" date="2020-08" db="EMBL/GenBank/DDBJ databases">
        <title>A novel species.</title>
        <authorList>
            <person name="Gao J."/>
        </authorList>
    </citation>
    <scope>NUCLEOTIDE SEQUENCE [LARGE SCALE GENOMIC DNA]</scope>
    <source>
        <strain evidence="3 4">CRPJ-33</strain>
    </source>
</reference>